<sequence length="98" mass="10471">MQEEDLSAVSRRWVNHERGVQASSGPSRVPHALFNLSLFSLLPPASPLASPHAPSRSLASRQCSPLCLALLFSLLPAVLPSLSPLTRTINNGTDPTDC</sequence>
<organism evidence="1 2">
    <name type="scientific">Portunus trituberculatus</name>
    <name type="common">Swimming crab</name>
    <name type="synonym">Neptunus trituberculatus</name>
    <dbReference type="NCBI Taxonomy" id="210409"/>
    <lineage>
        <taxon>Eukaryota</taxon>
        <taxon>Metazoa</taxon>
        <taxon>Ecdysozoa</taxon>
        <taxon>Arthropoda</taxon>
        <taxon>Crustacea</taxon>
        <taxon>Multicrustacea</taxon>
        <taxon>Malacostraca</taxon>
        <taxon>Eumalacostraca</taxon>
        <taxon>Eucarida</taxon>
        <taxon>Decapoda</taxon>
        <taxon>Pleocyemata</taxon>
        <taxon>Brachyura</taxon>
        <taxon>Eubrachyura</taxon>
        <taxon>Portunoidea</taxon>
        <taxon>Portunidae</taxon>
        <taxon>Portuninae</taxon>
        <taxon>Portunus</taxon>
    </lineage>
</organism>
<accession>A0A5B7FM81</accession>
<comment type="caution">
    <text evidence="1">The sequence shown here is derived from an EMBL/GenBank/DDBJ whole genome shotgun (WGS) entry which is preliminary data.</text>
</comment>
<protein>
    <submittedName>
        <fullName evidence="1">Uncharacterized protein</fullName>
    </submittedName>
</protein>
<dbReference type="EMBL" id="VSRR010008356">
    <property type="protein sequence ID" value="MPC48571.1"/>
    <property type="molecule type" value="Genomic_DNA"/>
</dbReference>
<reference evidence="1 2" key="1">
    <citation type="submission" date="2019-05" db="EMBL/GenBank/DDBJ databases">
        <title>Another draft genome of Portunus trituberculatus and its Hox gene families provides insights of decapod evolution.</title>
        <authorList>
            <person name="Jeong J.-H."/>
            <person name="Song I."/>
            <person name="Kim S."/>
            <person name="Choi T."/>
            <person name="Kim D."/>
            <person name="Ryu S."/>
            <person name="Kim W."/>
        </authorList>
    </citation>
    <scope>NUCLEOTIDE SEQUENCE [LARGE SCALE GENOMIC DNA]</scope>
    <source>
        <tissue evidence="1">Muscle</tissue>
    </source>
</reference>
<gene>
    <name evidence="1" type="ORF">E2C01_042347</name>
</gene>
<dbReference type="Proteomes" id="UP000324222">
    <property type="component" value="Unassembled WGS sequence"/>
</dbReference>
<dbReference type="AlphaFoldDB" id="A0A5B7FM81"/>
<evidence type="ECO:0000313" key="2">
    <source>
        <dbReference type="Proteomes" id="UP000324222"/>
    </source>
</evidence>
<name>A0A5B7FM81_PORTR</name>
<evidence type="ECO:0000313" key="1">
    <source>
        <dbReference type="EMBL" id="MPC48571.1"/>
    </source>
</evidence>
<proteinExistence type="predicted"/>
<keyword evidence="2" id="KW-1185">Reference proteome</keyword>